<dbReference type="CDD" id="cd05829">
    <property type="entry name" value="Sortase_F"/>
    <property type="match status" value="1"/>
</dbReference>
<reference evidence="4" key="1">
    <citation type="submission" date="2021-01" db="EMBL/GenBank/DDBJ databases">
        <title>Whole genome shotgun sequence of Virgisporangium aliadipatigenens NBRC 105644.</title>
        <authorList>
            <person name="Komaki H."/>
            <person name="Tamura T."/>
        </authorList>
    </citation>
    <scope>NUCLEOTIDE SEQUENCE</scope>
    <source>
        <strain evidence="4">NBRC 105644</strain>
    </source>
</reference>
<name>A0A8J3YM49_9ACTN</name>
<evidence type="ECO:0000313" key="5">
    <source>
        <dbReference type="Proteomes" id="UP000619260"/>
    </source>
</evidence>
<feature type="region of interest" description="Disordered" evidence="2">
    <location>
        <begin position="44"/>
        <end position="67"/>
    </location>
</feature>
<dbReference type="InterPro" id="IPR005754">
    <property type="entry name" value="Sortase"/>
</dbReference>
<evidence type="ECO:0000256" key="3">
    <source>
        <dbReference type="SAM" id="Phobius"/>
    </source>
</evidence>
<comment type="caution">
    <text evidence="4">The sequence shown here is derived from an EMBL/GenBank/DDBJ whole genome shotgun (WGS) entry which is preliminary data.</text>
</comment>
<dbReference type="Proteomes" id="UP000619260">
    <property type="component" value="Unassembled WGS sequence"/>
</dbReference>
<gene>
    <name evidence="4" type="ORF">Val02_32960</name>
</gene>
<evidence type="ECO:0000313" key="4">
    <source>
        <dbReference type="EMBL" id="GIJ46410.1"/>
    </source>
</evidence>
<dbReference type="Pfam" id="PF04203">
    <property type="entry name" value="Sortase"/>
    <property type="match status" value="1"/>
</dbReference>
<dbReference type="InterPro" id="IPR042001">
    <property type="entry name" value="Sortase_F"/>
</dbReference>
<evidence type="ECO:0000256" key="1">
    <source>
        <dbReference type="ARBA" id="ARBA00022801"/>
    </source>
</evidence>
<evidence type="ECO:0008006" key="6">
    <source>
        <dbReference type="Google" id="ProtNLM"/>
    </source>
</evidence>
<sequence length="224" mass="23289">MTVVAERDKGRVVRHRGGRLRRLIIAVVVLLVVGLAGTAWALRKDPASSPPAAAPSSAPPSTAGPLTATVVSPAATAQDLPAPERVRIGAIGVDAELEQIDVGAGGTLTPPTDFHRAGWFAKGAAPGDLGPAVIAGHVDTREGPAVFFRLRDLKPGDTIEVVRGPKTLSFQITATESFAKTAFPTNKVYGPTPVPELRLVTCGGDFDDGTGHYADNLIIYAVMV</sequence>
<accession>A0A8J3YM49</accession>
<dbReference type="InterPro" id="IPR023365">
    <property type="entry name" value="Sortase_dom-sf"/>
</dbReference>
<organism evidence="4 5">
    <name type="scientific">Virgisporangium aliadipatigenens</name>
    <dbReference type="NCBI Taxonomy" id="741659"/>
    <lineage>
        <taxon>Bacteria</taxon>
        <taxon>Bacillati</taxon>
        <taxon>Actinomycetota</taxon>
        <taxon>Actinomycetes</taxon>
        <taxon>Micromonosporales</taxon>
        <taxon>Micromonosporaceae</taxon>
        <taxon>Virgisporangium</taxon>
    </lineage>
</organism>
<keyword evidence="5" id="KW-1185">Reference proteome</keyword>
<evidence type="ECO:0000256" key="2">
    <source>
        <dbReference type="SAM" id="MobiDB-lite"/>
    </source>
</evidence>
<dbReference type="SUPFAM" id="SSF63817">
    <property type="entry name" value="Sortase"/>
    <property type="match status" value="1"/>
</dbReference>
<keyword evidence="3" id="KW-0812">Transmembrane</keyword>
<dbReference type="EMBL" id="BOPF01000010">
    <property type="protein sequence ID" value="GIJ46410.1"/>
    <property type="molecule type" value="Genomic_DNA"/>
</dbReference>
<feature type="transmembrane region" description="Helical" evidence="3">
    <location>
        <begin position="20"/>
        <end position="42"/>
    </location>
</feature>
<protein>
    <recommendedName>
        <fullName evidence="6">Class F sortase</fullName>
    </recommendedName>
</protein>
<proteinExistence type="predicted"/>
<keyword evidence="3" id="KW-0472">Membrane</keyword>
<keyword evidence="1" id="KW-0378">Hydrolase</keyword>
<keyword evidence="3" id="KW-1133">Transmembrane helix</keyword>
<dbReference type="NCBIfam" id="NF033748">
    <property type="entry name" value="class_F_sortase"/>
    <property type="match status" value="1"/>
</dbReference>
<dbReference type="GO" id="GO:0016787">
    <property type="term" value="F:hydrolase activity"/>
    <property type="evidence" value="ECO:0007669"/>
    <property type="project" value="UniProtKB-KW"/>
</dbReference>
<dbReference type="Gene3D" id="2.40.260.10">
    <property type="entry name" value="Sortase"/>
    <property type="match status" value="1"/>
</dbReference>
<dbReference type="AlphaFoldDB" id="A0A8J3YM49"/>